<sequence length="410" mass="44789">MDSSAWLSVHQSPALVITTTAVATATLLLLAQWTLLPRWPRVMLNPLKTTASRKAGQKKGLATGDAKGDDDDDDAEGGEFKNLVYHPEALPGGRNVDTPYGTIRVYEFGPEDGDKVLMVHGISTPCLTLYGLATRLAERGSRVMLFDLFGRGFSDGVGDLPHDARLYVSQMLLALASSPLSWTGTNSVSLVGYSLGGAIAIHFAVSFPHMVSSLVLLAPAGLIRSESFGLPSRILFRSCLVPERILAHLARVRLQKPIAGSVKPKRVAASIASPEPVEVAEAVHLTRADDADDVPLPLEKRVMSYVRWMVANHEGFIPAFMSSIKHAPMIDQHDSWRLLARRDPGSTLILLAEDDEIIDLDIYRRDAVALAGGPDRVDLRVMPGTHDFVMTHTDKLFEEMDQWWAAGRKS</sequence>
<dbReference type="PANTHER" id="PTHR43798:SF33">
    <property type="entry name" value="HYDROLASE, PUTATIVE (AFU_ORTHOLOGUE AFUA_2G14860)-RELATED"/>
    <property type="match status" value="1"/>
</dbReference>
<proteinExistence type="predicted"/>
<keyword evidence="5" id="KW-1185">Reference proteome</keyword>
<evidence type="ECO:0000313" key="4">
    <source>
        <dbReference type="EMBL" id="KOS18731.1"/>
    </source>
</evidence>
<keyword evidence="2" id="KW-0812">Transmembrane</keyword>
<name>A0A0M8N2Y9_ESCWE</name>
<dbReference type="OrthoDB" id="408373at2759"/>
<dbReference type="InterPro" id="IPR000073">
    <property type="entry name" value="AB_hydrolase_1"/>
</dbReference>
<dbReference type="InterPro" id="IPR022742">
    <property type="entry name" value="Hydrolase_4"/>
</dbReference>
<gene>
    <name evidence="4" type="ORF">ESCO_000752</name>
</gene>
<dbReference type="AlphaFoldDB" id="A0A0M8N2Y9"/>
<dbReference type="InterPro" id="IPR050266">
    <property type="entry name" value="AB_hydrolase_sf"/>
</dbReference>
<dbReference type="STRING" id="150374.A0A0M8N2Y9"/>
<dbReference type="InterPro" id="IPR029058">
    <property type="entry name" value="AB_hydrolase_fold"/>
</dbReference>
<comment type="caution">
    <text evidence="4">The sequence shown here is derived from an EMBL/GenBank/DDBJ whole genome shotgun (WGS) entry which is preliminary data.</text>
</comment>
<feature type="compositionally biased region" description="Acidic residues" evidence="1">
    <location>
        <begin position="68"/>
        <end position="77"/>
    </location>
</feature>
<evidence type="ECO:0000313" key="5">
    <source>
        <dbReference type="Proteomes" id="UP000053831"/>
    </source>
</evidence>
<evidence type="ECO:0000259" key="3">
    <source>
        <dbReference type="Pfam" id="PF12146"/>
    </source>
</evidence>
<dbReference type="EMBL" id="LGSR01000020">
    <property type="protein sequence ID" value="KOS18731.1"/>
    <property type="molecule type" value="Genomic_DNA"/>
</dbReference>
<accession>A0A0M8N2Y9</accession>
<dbReference type="SUPFAM" id="SSF53474">
    <property type="entry name" value="alpha/beta-Hydrolases"/>
    <property type="match status" value="1"/>
</dbReference>
<dbReference type="GO" id="GO:0016020">
    <property type="term" value="C:membrane"/>
    <property type="evidence" value="ECO:0007669"/>
    <property type="project" value="TreeGrafter"/>
</dbReference>
<dbReference type="PRINTS" id="PR00111">
    <property type="entry name" value="ABHYDROLASE"/>
</dbReference>
<evidence type="ECO:0000256" key="1">
    <source>
        <dbReference type="SAM" id="MobiDB-lite"/>
    </source>
</evidence>
<feature type="domain" description="Serine aminopeptidase S33" evidence="3">
    <location>
        <begin position="115"/>
        <end position="237"/>
    </location>
</feature>
<feature type="transmembrane region" description="Helical" evidence="2">
    <location>
        <begin position="12"/>
        <end position="36"/>
    </location>
</feature>
<dbReference type="PANTHER" id="PTHR43798">
    <property type="entry name" value="MONOACYLGLYCEROL LIPASE"/>
    <property type="match status" value="1"/>
</dbReference>
<organism evidence="4 5">
    <name type="scientific">Escovopsis weberi</name>
    <dbReference type="NCBI Taxonomy" id="150374"/>
    <lineage>
        <taxon>Eukaryota</taxon>
        <taxon>Fungi</taxon>
        <taxon>Dikarya</taxon>
        <taxon>Ascomycota</taxon>
        <taxon>Pezizomycotina</taxon>
        <taxon>Sordariomycetes</taxon>
        <taxon>Hypocreomycetidae</taxon>
        <taxon>Hypocreales</taxon>
        <taxon>Hypocreaceae</taxon>
        <taxon>Escovopsis</taxon>
    </lineage>
</organism>
<protein>
    <recommendedName>
        <fullName evidence="3">Serine aminopeptidase S33 domain-containing protein</fullName>
    </recommendedName>
</protein>
<dbReference type="Proteomes" id="UP000053831">
    <property type="component" value="Unassembled WGS sequence"/>
</dbReference>
<evidence type="ECO:0000256" key="2">
    <source>
        <dbReference type="SAM" id="Phobius"/>
    </source>
</evidence>
<dbReference type="Pfam" id="PF12146">
    <property type="entry name" value="Hydrolase_4"/>
    <property type="match status" value="1"/>
</dbReference>
<keyword evidence="2" id="KW-1133">Transmembrane helix</keyword>
<reference evidence="4 5" key="1">
    <citation type="submission" date="2015-07" db="EMBL/GenBank/DDBJ databases">
        <title>The genome of the fungus Escovopsis weberi, a specialized disease agent of ant agriculture.</title>
        <authorList>
            <person name="de Man T.J."/>
            <person name="Stajich J.E."/>
            <person name="Kubicek C.P."/>
            <person name="Chenthamara K."/>
            <person name="Atanasova L."/>
            <person name="Druzhinina I.S."/>
            <person name="Birnbaum S."/>
            <person name="Barribeau S.M."/>
            <person name="Teiling C."/>
            <person name="Suen G."/>
            <person name="Currie C."/>
            <person name="Gerardo N.M."/>
        </authorList>
    </citation>
    <scope>NUCLEOTIDE SEQUENCE [LARGE SCALE GENOMIC DNA]</scope>
</reference>
<keyword evidence="2" id="KW-0472">Membrane</keyword>
<dbReference type="Gene3D" id="3.40.50.1820">
    <property type="entry name" value="alpha/beta hydrolase"/>
    <property type="match status" value="1"/>
</dbReference>
<feature type="region of interest" description="Disordered" evidence="1">
    <location>
        <begin position="54"/>
        <end position="78"/>
    </location>
</feature>